<dbReference type="Gene3D" id="2.60.120.10">
    <property type="entry name" value="Jelly Rolls"/>
    <property type="match status" value="1"/>
</dbReference>
<dbReference type="InterPro" id="IPR011051">
    <property type="entry name" value="RmlC_Cupin_sf"/>
</dbReference>
<proteinExistence type="predicted"/>
<dbReference type="CDD" id="cd06121">
    <property type="entry name" value="cupin_YML079wp"/>
    <property type="match status" value="1"/>
</dbReference>
<feature type="domain" description="DUF985" evidence="1">
    <location>
        <begin position="11"/>
        <end position="138"/>
    </location>
</feature>
<sequence length="148" mass="15813">MSGKVVTSAADIISALGMQPHPEGGHYAETFRDREINGRAAQTAIYYLLQEGEKSHWHRVTDASEIWLFHAGAPLRLGIAEPGEPAVESLLGPHIAAGERPQCVVPAGCWQSAVSTGAFTLVSCTVAPGFEFTSFEMAPPDWSPPKAL</sequence>
<dbReference type="PANTHER" id="PTHR33387">
    <property type="entry name" value="RMLC-LIKE JELLY ROLL FOLD PROTEIN"/>
    <property type="match status" value="1"/>
</dbReference>
<dbReference type="SUPFAM" id="SSF51182">
    <property type="entry name" value="RmlC-like cupins"/>
    <property type="match status" value="1"/>
</dbReference>
<protein>
    <submittedName>
        <fullName evidence="2">Cupin domain-containing protein</fullName>
    </submittedName>
</protein>
<dbReference type="Pfam" id="PF06172">
    <property type="entry name" value="Cupin_5"/>
    <property type="match status" value="1"/>
</dbReference>
<dbReference type="RefSeq" id="WP_317561408.1">
    <property type="nucleotide sequence ID" value="NZ_JAWLIP010000005.1"/>
</dbReference>
<dbReference type="InterPro" id="IPR009327">
    <property type="entry name" value="Cupin_DUF985"/>
</dbReference>
<evidence type="ECO:0000313" key="3">
    <source>
        <dbReference type="Proteomes" id="UP001185659"/>
    </source>
</evidence>
<dbReference type="InterPro" id="IPR039935">
    <property type="entry name" value="YML079W-like"/>
</dbReference>
<evidence type="ECO:0000313" key="2">
    <source>
        <dbReference type="EMBL" id="MDV6226982.1"/>
    </source>
</evidence>
<organism evidence="2 3">
    <name type="scientific">Nitratireductor aquimarinus</name>
    <dbReference type="NCBI Taxonomy" id="889300"/>
    <lineage>
        <taxon>Bacteria</taxon>
        <taxon>Pseudomonadati</taxon>
        <taxon>Pseudomonadota</taxon>
        <taxon>Alphaproteobacteria</taxon>
        <taxon>Hyphomicrobiales</taxon>
        <taxon>Phyllobacteriaceae</taxon>
        <taxon>Nitratireductor</taxon>
    </lineage>
</organism>
<dbReference type="PANTHER" id="PTHR33387:SF3">
    <property type="entry name" value="DUF985 DOMAIN-CONTAINING PROTEIN"/>
    <property type="match status" value="1"/>
</dbReference>
<accession>A0ABU4AL54</accession>
<dbReference type="Proteomes" id="UP001185659">
    <property type="component" value="Unassembled WGS sequence"/>
</dbReference>
<keyword evidence="3" id="KW-1185">Reference proteome</keyword>
<name>A0ABU4AL54_9HYPH</name>
<reference evidence="2 3" key="1">
    <citation type="submission" date="2023-10" db="EMBL/GenBank/DDBJ databases">
        <authorList>
            <person name="Venkata Ramana C."/>
            <person name="Sasikala C."/>
            <person name="Dhurka M."/>
        </authorList>
    </citation>
    <scope>NUCLEOTIDE SEQUENCE [LARGE SCALE GENOMIC DNA]</scope>
    <source>
        <strain evidence="2 3">KCTC 32151</strain>
    </source>
</reference>
<gene>
    <name evidence="2" type="ORF">R2G56_11860</name>
</gene>
<comment type="caution">
    <text evidence="2">The sequence shown here is derived from an EMBL/GenBank/DDBJ whole genome shotgun (WGS) entry which is preliminary data.</text>
</comment>
<dbReference type="InterPro" id="IPR014710">
    <property type="entry name" value="RmlC-like_jellyroll"/>
</dbReference>
<dbReference type="EMBL" id="JAWLIP010000005">
    <property type="protein sequence ID" value="MDV6226982.1"/>
    <property type="molecule type" value="Genomic_DNA"/>
</dbReference>
<evidence type="ECO:0000259" key="1">
    <source>
        <dbReference type="Pfam" id="PF06172"/>
    </source>
</evidence>